<accession>A0A9W6LRT4</accession>
<keyword evidence="3" id="KW-1185">Reference proteome</keyword>
<feature type="signal peptide" evidence="1">
    <location>
        <begin position="1"/>
        <end position="23"/>
    </location>
</feature>
<dbReference type="Proteomes" id="UP001144323">
    <property type="component" value="Unassembled WGS sequence"/>
</dbReference>
<keyword evidence="1" id="KW-0732">Signal</keyword>
<proteinExistence type="predicted"/>
<dbReference type="EMBL" id="BSEC01000001">
    <property type="protein sequence ID" value="GLI92721.1"/>
    <property type="molecule type" value="Genomic_DNA"/>
</dbReference>
<evidence type="ECO:0000313" key="2">
    <source>
        <dbReference type="EMBL" id="GLI92721.1"/>
    </source>
</evidence>
<feature type="chain" id="PRO_5040822980" evidence="1">
    <location>
        <begin position="24"/>
        <end position="117"/>
    </location>
</feature>
<dbReference type="AlphaFoldDB" id="A0A9W6LRT4"/>
<sequence length="117" mass="12547">MLKPVVACLSLGFALAASAPAEAGGGPFACVRRETMAFLPELQTSSGYRWIECRVLGPAAAEVEGVAVNNGNCKSFDYWYAGRSFAPGQSIYIPYACMTPVSVTISANGFYWPVRLR</sequence>
<comment type="caution">
    <text evidence="2">The sequence shown here is derived from an EMBL/GenBank/DDBJ whole genome shotgun (WGS) entry which is preliminary data.</text>
</comment>
<name>A0A9W6LRT4_9HYPH</name>
<protein>
    <submittedName>
        <fullName evidence="2">Uncharacterized protein</fullName>
    </submittedName>
</protein>
<reference evidence="2" key="1">
    <citation type="journal article" date="2023" name="Int. J. Syst. Evol. Microbiol.">
        <title>Methylocystis iwaonis sp. nov., a type II methane-oxidizing bacterium from surface soil of a rice paddy field in Japan, and emended description of the genus Methylocystis (ex Whittenbury et al. 1970) Bowman et al. 1993.</title>
        <authorList>
            <person name="Kaise H."/>
            <person name="Sawadogo J.B."/>
            <person name="Alam M.S."/>
            <person name="Ueno C."/>
            <person name="Dianou D."/>
            <person name="Shinjo R."/>
            <person name="Asakawa S."/>
        </authorList>
    </citation>
    <scope>NUCLEOTIDE SEQUENCE</scope>
    <source>
        <strain evidence="2">LMG27198</strain>
    </source>
</reference>
<evidence type="ECO:0000313" key="3">
    <source>
        <dbReference type="Proteomes" id="UP001144323"/>
    </source>
</evidence>
<evidence type="ECO:0000256" key="1">
    <source>
        <dbReference type="SAM" id="SignalP"/>
    </source>
</evidence>
<dbReference type="RefSeq" id="WP_281802100.1">
    <property type="nucleotide sequence ID" value="NZ_BSEC01000001.1"/>
</dbReference>
<organism evidence="2 3">
    <name type="scientific">Methylocystis echinoides</name>
    <dbReference type="NCBI Taxonomy" id="29468"/>
    <lineage>
        <taxon>Bacteria</taxon>
        <taxon>Pseudomonadati</taxon>
        <taxon>Pseudomonadota</taxon>
        <taxon>Alphaproteobacteria</taxon>
        <taxon>Hyphomicrobiales</taxon>
        <taxon>Methylocystaceae</taxon>
        <taxon>Methylocystis</taxon>
    </lineage>
</organism>
<gene>
    <name evidence="2" type="ORF">LMG27198_17130</name>
</gene>